<feature type="compositionally biased region" description="Low complexity" evidence="1">
    <location>
        <begin position="155"/>
        <end position="167"/>
    </location>
</feature>
<feature type="non-terminal residue" evidence="2">
    <location>
        <position position="1"/>
    </location>
</feature>
<evidence type="ECO:0000313" key="2">
    <source>
        <dbReference type="EMBL" id="CAA9493764.1"/>
    </source>
</evidence>
<gene>
    <name evidence="2" type="ORF">AVDCRST_MAG25-3513</name>
</gene>
<evidence type="ECO:0000256" key="1">
    <source>
        <dbReference type="SAM" id="MobiDB-lite"/>
    </source>
</evidence>
<dbReference type="AlphaFoldDB" id="A0A6J4SEJ4"/>
<dbReference type="EMBL" id="CADCVI010000243">
    <property type="protein sequence ID" value="CAA9493764.1"/>
    <property type="molecule type" value="Genomic_DNA"/>
</dbReference>
<proteinExistence type="predicted"/>
<protein>
    <submittedName>
        <fullName evidence="2">Uncharacterized protein</fullName>
    </submittedName>
</protein>
<reference evidence="2" key="1">
    <citation type="submission" date="2020-02" db="EMBL/GenBank/DDBJ databases">
        <authorList>
            <person name="Meier V. D."/>
        </authorList>
    </citation>
    <scope>NUCLEOTIDE SEQUENCE</scope>
    <source>
        <strain evidence="2">AVDCRST_MAG25</strain>
    </source>
</reference>
<feature type="region of interest" description="Disordered" evidence="1">
    <location>
        <begin position="1"/>
        <end position="167"/>
    </location>
</feature>
<sequence>CCSKAPATADRSVSASNPRRRTLIRPATAPSAARRPAAGGSRSTSGRTRTPWRSRVERTSPSTTRSSTTAATGARFPRARPSAISAASAGASSGSSPRAIRSSYTPSPPPWILRSPNRPSTSASCWTTRHPGARSPRGPARSTTSTTPRNHWKPGTAGTASSATRAR</sequence>
<accession>A0A6J4SEJ4</accession>
<feature type="compositionally biased region" description="Low complexity" evidence="1">
    <location>
        <begin position="25"/>
        <end position="103"/>
    </location>
</feature>
<name>A0A6J4SEJ4_9ACTN</name>
<organism evidence="2">
    <name type="scientific">uncultured Rubrobacteraceae bacterium</name>
    <dbReference type="NCBI Taxonomy" id="349277"/>
    <lineage>
        <taxon>Bacteria</taxon>
        <taxon>Bacillati</taxon>
        <taxon>Actinomycetota</taxon>
        <taxon>Rubrobacteria</taxon>
        <taxon>Rubrobacterales</taxon>
        <taxon>Rubrobacteraceae</taxon>
        <taxon>environmental samples</taxon>
    </lineage>
</organism>
<feature type="compositionally biased region" description="Polar residues" evidence="1">
    <location>
        <begin position="117"/>
        <end position="127"/>
    </location>
</feature>
<feature type="non-terminal residue" evidence="2">
    <location>
        <position position="167"/>
    </location>
</feature>